<dbReference type="GO" id="GO:0008710">
    <property type="term" value="F:8-amino-7-oxononanoate synthase activity"/>
    <property type="evidence" value="ECO:0007669"/>
    <property type="project" value="UniProtKB-EC"/>
</dbReference>
<dbReference type="EC" id="2.3.1.47" evidence="5"/>
<comment type="pathway">
    <text evidence="2">Cofactor biosynthesis; biotin biosynthesis.</text>
</comment>
<evidence type="ECO:0000256" key="8">
    <source>
        <dbReference type="ARBA" id="ARBA00022898"/>
    </source>
</evidence>
<dbReference type="AlphaFoldDB" id="E6PHB8"/>
<dbReference type="InterPro" id="IPR050087">
    <property type="entry name" value="AON_synthase_class-II"/>
</dbReference>
<dbReference type="EMBL" id="CABL01000016">
    <property type="protein sequence ID" value="CBH75856.1"/>
    <property type="molecule type" value="Genomic_DNA"/>
</dbReference>
<proteinExistence type="inferred from homology"/>
<dbReference type="Gene3D" id="3.40.640.10">
    <property type="entry name" value="Type I PLP-dependent aspartate aminotransferase-like (Major domain)"/>
    <property type="match status" value="1"/>
</dbReference>
<keyword evidence="8" id="KW-0663">Pyridoxal phosphate</keyword>
<organism evidence="13">
    <name type="scientific">mine drainage metagenome</name>
    <dbReference type="NCBI Taxonomy" id="410659"/>
    <lineage>
        <taxon>unclassified sequences</taxon>
        <taxon>metagenomes</taxon>
        <taxon>ecological metagenomes</taxon>
    </lineage>
</organism>
<evidence type="ECO:0000256" key="9">
    <source>
        <dbReference type="ARBA" id="ARBA00032610"/>
    </source>
</evidence>
<evidence type="ECO:0000256" key="6">
    <source>
        <dbReference type="ARBA" id="ARBA00022679"/>
    </source>
</evidence>
<evidence type="ECO:0000256" key="5">
    <source>
        <dbReference type="ARBA" id="ARBA00013187"/>
    </source>
</evidence>
<comment type="cofactor">
    <cofactor evidence="1">
        <name>pyridoxal 5'-phosphate</name>
        <dbReference type="ChEBI" id="CHEBI:597326"/>
    </cofactor>
</comment>
<keyword evidence="13" id="KW-0012">Acyltransferase</keyword>
<feature type="domain" description="Aminotransferase class I/classII large" evidence="12">
    <location>
        <begin position="31"/>
        <end position="359"/>
    </location>
</feature>
<evidence type="ECO:0000256" key="1">
    <source>
        <dbReference type="ARBA" id="ARBA00001933"/>
    </source>
</evidence>
<comment type="caution">
    <text evidence="13">The sequence shown here is derived from an EMBL/GenBank/DDBJ whole genome shotgun (WGS) entry which is preliminary data.</text>
</comment>
<comment type="similarity">
    <text evidence="3">Belongs to the class-II pyridoxal-phosphate-dependent aminotransferase family. BioF subfamily.</text>
</comment>
<dbReference type="InterPro" id="IPR001917">
    <property type="entry name" value="Aminotrans_II_pyridoxalP_BS"/>
</dbReference>
<dbReference type="PROSITE" id="PS00599">
    <property type="entry name" value="AA_TRANSFER_CLASS_2"/>
    <property type="match status" value="1"/>
</dbReference>
<dbReference type="PANTHER" id="PTHR13693:SF100">
    <property type="entry name" value="8-AMINO-7-OXONONANOATE SYNTHASE"/>
    <property type="match status" value="1"/>
</dbReference>
<evidence type="ECO:0000256" key="3">
    <source>
        <dbReference type="ARBA" id="ARBA00010008"/>
    </source>
</evidence>
<protein>
    <recommendedName>
        <fullName evidence="5">8-amino-7-oxononanoate synthase</fullName>
        <ecNumber evidence="5">2.3.1.47</ecNumber>
    </recommendedName>
    <alternativeName>
        <fullName evidence="9">7-keto-8-amino-pelargonic acid synthase</fullName>
    </alternativeName>
    <alternativeName>
        <fullName evidence="10">8-amino-7-ketopelargonate synthase</fullName>
    </alternativeName>
</protein>
<evidence type="ECO:0000256" key="11">
    <source>
        <dbReference type="ARBA" id="ARBA00047715"/>
    </source>
</evidence>
<evidence type="ECO:0000313" key="13">
    <source>
        <dbReference type="EMBL" id="CBH75856.1"/>
    </source>
</evidence>
<dbReference type="GO" id="GO:0009102">
    <property type="term" value="P:biotin biosynthetic process"/>
    <property type="evidence" value="ECO:0007669"/>
    <property type="project" value="UniProtKB-KW"/>
</dbReference>
<dbReference type="Pfam" id="PF00155">
    <property type="entry name" value="Aminotran_1_2"/>
    <property type="match status" value="1"/>
</dbReference>
<comment type="subunit">
    <text evidence="4">Homodimer.</text>
</comment>
<evidence type="ECO:0000256" key="4">
    <source>
        <dbReference type="ARBA" id="ARBA00011738"/>
    </source>
</evidence>
<keyword evidence="6 13" id="KW-0808">Transferase</keyword>
<keyword evidence="7" id="KW-0093">Biotin biosynthesis</keyword>
<evidence type="ECO:0000256" key="10">
    <source>
        <dbReference type="ARBA" id="ARBA00033381"/>
    </source>
</evidence>
<dbReference type="InterPro" id="IPR004839">
    <property type="entry name" value="Aminotransferase_I/II_large"/>
</dbReference>
<dbReference type="Gene3D" id="3.90.1150.10">
    <property type="entry name" value="Aspartate Aminotransferase, domain 1"/>
    <property type="match status" value="1"/>
</dbReference>
<dbReference type="SUPFAM" id="SSF53383">
    <property type="entry name" value="PLP-dependent transferases"/>
    <property type="match status" value="1"/>
</dbReference>
<sequence length="364" mass="39493">MSYLERAREQLAQIDGLHRRRSLESNAPLDAIDFSGNDYLALSHEPQVVEALRRARSVGSGGSRLLGGRHREYYLLEEELASWLGRERALLFSSGYHAAIGVAPTIGDLVDRIDSDELNHACWIDGMRLSRTPRAIYAHGHPPIGDGRPRAVVSESLFSMDGDAIDVARYRALLGPHDVLILDEAHALGVLGARGAGLAYGIDDERILVMGTLSKSFGCFGGFVAGPREAIELLVNRARSFIFDTAMPPALATAARVALMLLAGELGDRRRAHLRETYAHLHAGLASLGLASSAEFSPIVPVVLGSEERALAVAAQLRTGRIEAPAIRPPTVPRGSSRLRLSLRADHRKEHVDLLIERLRAALA</sequence>
<dbReference type="PANTHER" id="PTHR13693">
    <property type="entry name" value="CLASS II AMINOTRANSFERASE/8-AMINO-7-OXONONANOATE SYNTHASE"/>
    <property type="match status" value="1"/>
</dbReference>
<gene>
    <name evidence="13" type="primary">bioF</name>
    <name evidence="13" type="ORF">CARN1_1254</name>
</gene>
<dbReference type="GO" id="GO:0030170">
    <property type="term" value="F:pyridoxal phosphate binding"/>
    <property type="evidence" value="ECO:0007669"/>
    <property type="project" value="InterPro"/>
</dbReference>
<evidence type="ECO:0000256" key="2">
    <source>
        <dbReference type="ARBA" id="ARBA00004746"/>
    </source>
</evidence>
<accession>E6PHB8</accession>
<evidence type="ECO:0000256" key="7">
    <source>
        <dbReference type="ARBA" id="ARBA00022756"/>
    </source>
</evidence>
<evidence type="ECO:0000259" key="12">
    <source>
        <dbReference type="Pfam" id="PF00155"/>
    </source>
</evidence>
<dbReference type="InterPro" id="IPR015421">
    <property type="entry name" value="PyrdxlP-dep_Trfase_major"/>
</dbReference>
<name>E6PHB8_9ZZZZ</name>
<reference evidence="13" key="1">
    <citation type="submission" date="2009-10" db="EMBL/GenBank/DDBJ databases">
        <title>Diversity of trophic interactions inside an arsenic-rich microbial ecosystem.</title>
        <authorList>
            <person name="Bertin P.N."/>
            <person name="Heinrich-Salmeron A."/>
            <person name="Pelletier E."/>
            <person name="Goulhen-Chollet F."/>
            <person name="Arsene-Ploetze F."/>
            <person name="Gallien S."/>
            <person name="Calteau A."/>
            <person name="Vallenet D."/>
            <person name="Casiot C."/>
            <person name="Chane-Woon-Ming B."/>
            <person name="Giloteaux L."/>
            <person name="Barakat M."/>
            <person name="Bonnefoy V."/>
            <person name="Bruneel O."/>
            <person name="Chandler M."/>
            <person name="Cleiss J."/>
            <person name="Duran R."/>
            <person name="Elbaz-Poulichet F."/>
            <person name="Fonknechten N."/>
            <person name="Lauga B."/>
            <person name="Mornico D."/>
            <person name="Ortet P."/>
            <person name="Schaeffer C."/>
            <person name="Siguier P."/>
            <person name="Alexander Thil Smith A."/>
            <person name="Van Dorsselaer A."/>
            <person name="Weissenbach J."/>
            <person name="Medigue C."/>
            <person name="Le Paslier D."/>
        </authorList>
    </citation>
    <scope>NUCLEOTIDE SEQUENCE</scope>
</reference>
<comment type="catalytic activity">
    <reaction evidence="11">
        <text>6-carboxyhexanoyl-[ACP] + L-alanine + H(+) = (8S)-8-amino-7-oxononanoate + holo-[ACP] + CO2</text>
        <dbReference type="Rhea" id="RHEA:42288"/>
        <dbReference type="Rhea" id="RHEA-COMP:9685"/>
        <dbReference type="Rhea" id="RHEA-COMP:9955"/>
        <dbReference type="ChEBI" id="CHEBI:15378"/>
        <dbReference type="ChEBI" id="CHEBI:16526"/>
        <dbReference type="ChEBI" id="CHEBI:57972"/>
        <dbReference type="ChEBI" id="CHEBI:64479"/>
        <dbReference type="ChEBI" id="CHEBI:78846"/>
        <dbReference type="ChEBI" id="CHEBI:149468"/>
        <dbReference type="EC" id="2.3.1.47"/>
    </reaction>
</comment>
<dbReference type="InterPro" id="IPR015424">
    <property type="entry name" value="PyrdxlP-dep_Trfase"/>
</dbReference>
<dbReference type="InterPro" id="IPR015422">
    <property type="entry name" value="PyrdxlP-dep_Trfase_small"/>
</dbReference>